<evidence type="ECO:0000313" key="10">
    <source>
        <dbReference type="Proteomes" id="UP000234840"/>
    </source>
</evidence>
<evidence type="ECO:0000256" key="4">
    <source>
        <dbReference type="ARBA" id="ARBA00023125"/>
    </source>
</evidence>
<proteinExistence type="inferred from homology"/>
<keyword evidence="5" id="KW-0233">DNA recombination</keyword>
<dbReference type="InterPro" id="IPR011010">
    <property type="entry name" value="DNA_brk_join_enz"/>
</dbReference>
<dbReference type="InterPro" id="IPR050808">
    <property type="entry name" value="Phage_Integrase"/>
</dbReference>
<evidence type="ECO:0000256" key="3">
    <source>
        <dbReference type="ARBA" id="ARBA00022908"/>
    </source>
</evidence>
<evidence type="ECO:0000256" key="5">
    <source>
        <dbReference type="ARBA" id="ARBA00023172"/>
    </source>
</evidence>
<keyword evidence="3" id="KW-0229">DNA integration</keyword>
<dbReference type="CDD" id="cd01189">
    <property type="entry name" value="INT_ICEBs1_C_like"/>
    <property type="match status" value="1"/>
</dbReference>
<dbReference type="Pfam" id="PF00589">
    <property type="entry name" value="Phage_integrase"/>
    <property type="match status" value="1"/>
</dbReference>
<dbReference type="RefSeq" id="WP_101883005.1">
    <property type="nucleotide sequence ID" value="NZ_CAXSWW010000050.1"/>
</dbReference>
<dbReference type="Proteomes" id="UP000234840">
    <property type="component" value="Unassembled WGS sequence"/>
</dbReference>
<dbReference type="EMBL" id="NIHW01000056">
    <property type="protein sequence ID" value="PLT81133.1"/>
    <property type="molecule type" value="Genomic_DNA"/>
</dbReference>
<accession>A0A2N5PWI9</accession>
<comment type="similarity">
    <text evidence="2">Belongs to the 'phage' integrase family.</text>
</comment>
<feature type="domain" description="Tyr recombinase" evidence="7">
    <location>
        <begin position="187"/>
        <end position="386"/>
    </location>
</feature>
<name>A0A2N5PWI9_MEDGN</name>
<dbReference type="InterPro" id="IPR013762">
    <property type="entry name" value="Integrase-like_cat_sf"/>
</dbReference>
<dbReference type="Gene3D" id="1.10.443.10">
    <property type="entry name" value="Intergrase catalytic core"/>
    <property type="match status" value="1"/>
</dbReference>
<evidence type="ECO:0000259" key="7">
    <source>
        <dbReference type="PROSITE" id="PS51898"/>
    </source>
</evidence>
<dbReference type="AlphaFoldDB" id="A0A2N5PWI9"/>
<dbReference type="GO" id="GO:0006310">
    <property type="term" value="P:DNA recombination"/>
    <property type="evidence" value="ECO:0007669"/>
    <property type="project" value="UniProtKB-KW"/>
</dbReference>
<evidence type="ECO:0008006" key="11">
    <source>
        <dbReference type="Google" id="ProtNLM"/>
    </source>
</evidence>
<protein>
    <recommendedName>
        <fullName evidence="11">Site-specific integrase</fullName>
    </recommendedName>
</protein>
<dbReference type="InterPro" id="IPR010998">
    <property type="entry name" value="Integrase_recombinase_N"/>
</dbReference>
<dbReference type="PROSITE" id="PS51898">
    <property type="entry name" value="TYR_RECOMBINASE"/>
    <property type="match status" value="1"/>
</dbReference>
<evidence type="ECO:0000313" key="9">
    <source>
        <dbReference type="EMBL" id="PLT81133.1"/>
    </source>
</evidence>
<evidence type="ECO:0000259" key="8">
    <source>
        <dbReference type="PROSITE" id="PS51900"/>
    </source>
</evidence>
<dbReference type="Pfam" id="PF14659">
    <property type="entry name" value="Phage_int_SAM_3"/>
    <property type="match status" value="1"/>
</dbReference>
<reference evidence="9 10" key="1">
    <citation type="journal article" date="2017" name="Genome Med.">
        <title>A novel Ruminococcus gnavus clade enriched in inflammatory bowel disease patients.</title>
        <authorList>
            <person name="Hall A.B."/>
            <person name="Yassour M."/>
            <person name="Sauk J."/>
            <person name="Garner A."/>
            <person name="Jiang X."/>
            <person name="Arthur T."/>
            <person name="Lagoudas G.K."/>
            <person name="Vatanen T."/>
            <person name="Fornelos N."/>
            <person name="Wilson R."/>
            <person name="Bertha M."/>
            <person name="Cohen M."/>
            <person name="Garber J."/>
            <person name="Khalili H."/>
            <person name="Gevers D."/>
            <person name="Ananthakrishnan A.N."/>
            <person name="Kugathasan S."/>
            <person name="Lander E.S."/>
            <person name="Blainey P."/>
            <person name="Vlamakis H."/>
            <person name="Xavier R.J."/>
            <person name="Huttenhower C."/>
        </authorList>
    </citation>
    <scope>NUCLEOTIDE SEQUENCE [LARGE SCALE GENOMIC DNA]</scope>
    <source>
        <strain evidence="9 10">RJX1128</strain>
    </source>
</reference>
<evidence type="ECO:0000256" key="6">
    <source>
        <dbReference type="PROSITE-ProRule" id="PRU01248"/>
    </source>
</evidence>
<dbReference type="InterPro" id="IPR004107">
    <property type="entry name" value="Integrase_SAM-like_N"/>
</dbReference>
<evidence type="ECO:0000256" key="2">
    <source>
        <dbReference type="ARBA" id="ARBA00008857"/>
    </source>
</evidence>
<keyword evidence="4 6" id="KW-0238">DNA-binding</keyword>
<dbReference type="GO" id="GO:0003677">
    <property type="term" value="F:DNA binding"/>
    <property type="evidence" value="ECO:0007669"/>
    <property type="project" value="UniProtKB-UniRule"/>
</dbReference>
<sequence length="398" mass="45930">MKAYKKNVTGSVRPRPNKDDVRYYTVTIELGRNPYTGKRERIPFRVDTIDREEAEAFLTLKKAEYIQGDLIMPNNMTVEDLMKEYLEYVKAQRSPATGRDYAEKTATYIIPEFGKMKLQKLEKGKIQQTYNRWRNVKSPASDKSLRAESIRHINRIFKAALNYAIEMEYIKKNPTNGVRIGKDLTNNRVEVYTTDEIKELKSVVKGTDMELSVALLFDCVMRRGELLGLAFEDIDFEKNIVKIRHSWVESEDSKKPVLKDCKTDGSYREMVVSEETMRLLKKQKVYCKTICLREGKPFTGKQRVICKEDGNPFLPKSYTSKWNKTLKKYGLRHIKLHGTRHSAISWFLSQGVPLHIVQARAGHQDPKITLSAYSHVAKDDASRVADLLDNTLFSAVNE</sequence>
<dbReference type="PROSITE" id="PS51900">
    <property type="entry name" value="CB"/>
    <property type="match status" value="1"/>
</dbReference>
<dbReference type="PANTHER" id="PTHR30629:SF2">
    <property type="entry name" value="PROPHAGE INTEGRASE INTS-RELATED"/>
    <property type="match status" value="1"/>
</dbReference>
<dbReference type="InterPro" id="IPR002104">
    <property type="entry name" value="Integrase_catalytic"/>
</dbReference>
<dbReference type="Gene3D" id="1.10.150.130">
    <property type="match status" value="1"/>
</dbReference>
<comment type="caution">
    <text evidence="9">The sequence shown here is derived from an EMBL/GenBank/DDBJ whole genome shotgun (WGS) entry which is preliminary data.</text>
</comment>
<feature type="domain" description="Core-binding (CB)" evidence="8">
    <location>
        <begin position="76"/>
        <end position="165"/>
    </location>
</feature>
<dbReference type="SUPFAM" id="SSF56349">
    <property type="entry name" value="DNA breaking-rejoining enzymes"/>
    <property type="match status" value="1"/>
</dbReference>
<comment type="function">
    <text evidence="1">Site-specific tyrosine recombinase, which acts by catalyzing the cutting and rejoining of the recombining DNA molecules.</text>
</comment>
<dbReference type="PANTHER" id="PTHR30629">
    <property type="entry name" value="PROPHAGE INTEGRASE"/>
    <property type="match status" value="1"/>
</dbReference>
<organism evidence="9 10">
    <name type="scientific">Mediterraneibacter gnavus</name>
    <name type="common">Ruminococcus gnavus</name>
    <dbReference type="NCBI Taxonomy" id="33038"/>
    <lineage>
        <taxon>Bacteria</taxon>
        <taxon>Bacillati</taxon>
        <taxon>Bacillota</taxon>
        <taxon>Clostridia</taxon>
        <taxon>Lachnospirales</taxon>
        <taxon>Lachnospiraceae</taxon>
        <taxon>Mediterraneibacter</taxon>
    </lineage>
</organism>
<evidence type="ECO:0000256" key="1">
    <source>
        <dbReference type="ARBA" id="ARBA00003283"/>
    </source>
</evidence>
<dbReference type="GO" id="GO:0015074">
    <property type="term" value="P:DNA integration"/>
    <property type="evidence" value="ECO:0007669"/>
    <property type="project" value="UniProtKB-KW"/>
</dbReference>
<dbReference type="InterPro" id="IPR044068">
    <property type="entry name" value="CB"/>
</dbReference>
<gene>
    <name evidence="9" type="ORF">CDL20_14440</name>
</gene>